<keyword evidence="5" id="KW-1185">Reference proteome</keyword>
<sequence>MVFENSDIREELSPISNGSGLNDPDRSYKFTVAPDEITNDTIERMYGPFNSMPDDYSSTPVSSPRINQRNEESNMMQRQLEINELKRLIAERQAKKDTGGRTAAELSRIVYPVEAPLPRKIKTITPLRKAVDNPETSVIEKPVDITVDKPAEEPVNKATDKPLAPIVVVDDSDEDMVVESDEDMLVESDENIRGADDKNICRVIENTGDAIGDSPNSTFYTACESFMETEDNEIESLDEKFKKTVIEIERLTEEKKRVSDLSREIKVKLLGIKVRMSLGKRREELRKKPLEAPPSLGKRNYNEANADEITQPHPQRASRRRFEYSQPDMMNYNYTSPSAAPFYQQLPAQPMLNYIGPPINYLPHHHLPSPSPLPPPPPPTELPPFTPPPPPPPPLASSQPFINRYPVQQATATSLRRTNPLSAIYKPPGSRNKNEQSSSEAIIDGTSINNDTATSNDKATSNDTAIIDDTDRLPMGNLDKIESTLKEMEQFIAVRIFNDLSSHPIIEGRPLPRPLRLITVDTYTMSMHTEVIDKGFPVETEIDETWYESPFFVMLYKQSLSQSSSPLIQPAIDAIINSINPNDDLSSIKIGSVYFVSLEDTLNVARMYYHQNPENEFFASLKLELSFYVNGNTAQFHDDYKESISKLPLSIDVEWQRIRAEVTFSNQLPLILDLLHRISLKHTSFYSKESCINSSMATEVLIRLLRLNGLEQVLRLMTNKEIDIGTEKLEIFDMDDAPGLYLQEQDKYCIWMLILYYYVNKSIPEFVCSNWMYTLVKDGTPTKNMSIFMIDWTLSNLIEKPLDRSTLFGATNILLSMLRHFGTKACSDISRKPLLVGTWRTLSSFLTNTPCYKTAGTLMLMRNAAVIIEQIPEIQEIIIHLEIKAESPSSIITERIYQSKDIMSLSNIHSLCFNIATAYYEKHPVTDLNLLVMASILQYPLLEKNTLKKQMEKMTKLTQTDGYSMEHGTVIVSVDTIRQYYLTAMGIDSALANKSQQSDQQSTLRKIAFAWMNLLMLTSISKFLYPEASIIRESLETNIKMIFVEAMKEVEFGDGKVAIFKYSNLITQNLVGIEILCLIITHPTLGLSKFVYSRIPYSLIKKLIMNFFNFDRPAPDRLNLQSYNVLLRLSEAPEWVGHPSAPAIIDELTRNDFFQEEILHTNGVIRANYHKSLWKTFESPTIVFLLSTTLFFYLFLRKDDEIFYYVTNKL</sequence>
<protein>
    <submittedName>
        <fullName evidence="4">Uncharacterized protein</fullName>
    </submittedName>
</protein>
<feature type="coiled-coil region" evidence="1">
    <location>
        <begin position="234"/>
        <end position="268"/>
    </location>
</feature>
<feature type="compositionally biased region" description="Polar residues" evidence="2">
    <location>
        <begin position="56"/>
        <end position="65"/>
    </location>
</feature>
<feature type="compositionally biased region" description="Basic and acidic residues" evidence="2">
    <location>
        <begin position="1"/>
        <end position="12"/>
    </location>
</feature>
<evidence type="ECO:0000256" key="2">
    <source>
        <dbReference type="SAM" id="MobiDB-lite"/>
    </source>
</evidence>
<evidence type="ECO:0000313" key="5">
    <source>
        <dbReference type="Proteomes" id="UP001473302"/>
    </source>
</evidence>
<evidence type="ECO:0000256" key="1">
    <source>
        <dbReference type="SAM" id="Coils"/>
    </source>
</evidence>
<name>A0ABP9Z139_9FUNG</name>
<feature type="region of interest" description="Disordered" evidence="2">
    <location>
        <begin position="1"/>
        <end position="28"/>
    </location>
</feature>
<feature type="compositionally biased region" description="Polar residues" evidence="2">
    <location>
        <begin position="396"/>
        <end position="421"/>
    </location>
</feature>
<organism evidence="4 5">
    <name type="scientific">Mucor flavus</name>
    <dbReference type="NCBI Taxonomy" id="439312"/>
    <lineage>
        <taxon>Eukaryota</taxon>
        <taxon>Fungi</taxon>
        <taxon>Fungi incertae sedis</taxon>
        <taxon>Mucoromycota</taxon>
        <taxon>Mucoromycotina</taxon>
        <taxon>Mucoromycetes</taxon>
        <taxon>Mucorales</taxon>
        <taxon>Mucorineae</taxon>
        <taxon>Mucoraceae</taxon>
        <taxon>Mucor</taxon>
    </lineage>
</organism>
<feature type="transmembrane region" description="Helical" evidence="3">
    <location>
        <begin position="1176"/>
        <end position="1196"/>
    </location>
</feature>
<keyword evidence="1" id="KW-0175">Coiled coil</keyword>
<evidence type="ECO:0000313" key="4">
    <source>
        <dbReference type="EMBL" id="GAA5812810.1"/>
    </source>
</evidence>
<feature type="region of interest" description="Disordered" evidence="2">
    <location>
        <begin position="284"/>
        <end position="320"/>
    </location>
</feature>
<feature type="compositionally biased region" description="Pro residues" evidence="2">
    <location>
        <begin position="369"/>
        <end position="395"/>
    </location>
</feature>
<evidence type="ECO:0000256" key="3">
    <source>
        <dbReference type="SAM" id="Phobius"/>
    </source>
</evidence>
<feature type="compositionally biased region" description="Polar residues" evidence="2">
    <location>
        <begin position="435"/>
        <end position="464"/>
    </location>
</feature>
<proteinExistence type="predicted"/>
<keyword evidence="3" id="KW-0812">Transmembrane</keyword>
<keyword evidence="3" id="KW-1133">Transmembrane helix</keyword>
<feature type="region of interest" description="Disordered" evidence="2">
    <location>
        <begin position="44"/>
        <end position="65"/>
    </location>
</feature>
<dbReference type="Proteomes" id="UP001473302">
    <property type="component" value="Unassembled WGS sequence"/>
</dbReference>
<feature type="region of interest" description="Disordered" evidence="2">
    <location>
        <begin position="366"/>
        <end position="473"/>
    </location>
</feature>
<keyword evidence="3" id="KW-0472">Membrane</keyword>
<gene>
    <name evidence="4" type="ORF">MFLAVUS_006268</name>
</gene>
<comment type="caution">
    <text evidence="4">The sequence shown here is derived from an EMBL/GenBank/DDBJ whole genome shotgun (WGS) entry which is preliminary data.</text>
</comment>
<dbReference type="EMBL" id="BAABUK010000014">
    <property type="protein sequence ID" value="GAA5812810.1"/>
    <property type="molecule type" value="Genomic_DNA"/>
</dbReference>
<accession>A0ABP9Z139</accession>
<reference evidence="4 5" key="1">
    <citation type="submission" date="2024-04" db="EMBL/GenBank/DDBJ databases">
        <title>genome sequences of Mucor flavus KT1a and Helicostylum pulchrum KT1b strains isolated from the surface of a dry-aged beef.</title>
        <authorList>
            <person name="Toyotome T."/>
            <person name="Hosono M."/>
            <person name="Torimaru M."/>
            <person name="Fukuda K."/>
            <person name="Mikami N."/>
        </authorList>
    </citation>
    <scope>NUCLEOTIDE SEQUENCE [LARGE SCALE GENOMIC DNA]</scope>
    <source>
        <strain evidence="4 5">KT1a</strain>
    </source>
</reference>